<accession>A0A9X1JXU6</accession>
<dbReference type="InterPro" id="IPR026444">
    <property type="entry name" value="Secre_tail"/>
</dbReference>
<keyword evidence="1 2" id="KW-0732">Signal</keyword>
<evidence type="ECO:0000313" key="5">
    <source>
        <dbReference type="Proteomes" id="UP001138686"/>
    </source>
</evidence>
<dbReference type="EMBL" id="JAHWDP010000001">
    <property type="protein sequence ID" value="MBW2936902.1"/>
    <property type="molecule type" value="Genomic_DNA"/>
</dbReference>
<evidence type="ECO:0000256" key="1">
    <source>
        <dbReference type="ARBA" id="ARBA00022729"/>
    </source>
</evidence>
<evidence type="ECO:0000256" key="2">
    <source>
        <dbReference type="SAM" id="SignalP"/>
    </source>
</evidence>
<comment type="caution">
    <text evidence="4">The sequence shown here is derived from an EMBL/GenBank/DDBJ whole genome shotgun (WGS) entry which is preliminary data.</text>
</comment>
<reference evidence="4" key="1">
    <citation type="submission" date="2021-07" db="EMBL/GenBank/DDBJ databases">
        <title>Aureisphaera sp. CAU 1614 isolated from sea sediment.</title>
        <authorList>
            <person name="Kim W."/>
        </authorList>
    </citation>
    <scope>NUCLEOTIDE SEQUENCE</scope>
    <source>
        <strain evidence="4">CAU 1614</strain>
    </source>
</reference>
<name>A0A9X1JXU6_9FLAO</name>
<keyword evidence="5" id="KW-1185">Reference proteome</keyword>
<dbReference type="Pfam" id="PF18962">
    <property type="entry name" value="Por_Secre_tail"/>
    <property type="match status" value="1"/>
</dbReference>
<feature type="signal peptide" evidence="2">
    <location>
        <begin position="1"/>
        <end position="22"/>
    </location>
</feature>
<sequence>MKKITLLGFVLLSIFSFSQTHTWTGNGGDNYWNNPDNWDVFSVPDGTSDVLISGNGIIVDVSANNEGGTIVIQQGARLIVNGTLTSQQSLTLINAEIEVIGTLQNNGGIIVIEPGATLIVEGSITNGVSNEIEIADGGELIFLDGILQGGIIENDGTILIESSEMKEMHDVILNNRSEILILDSGTISLYGITTINNAHGAEININSPGGLIEDSGVATVNNDGLIRRISNGGPGAFYMIFDMNNSGIILLDEEQIFLFLVGSQNFTNNEDGFLIGNGSYDITANFVNNGYVYPGGFHSVGAMEFVNNFHFPPNAILELDVMSPSEHDMVNVFGSPTIEGNIQLYLMDELALDDEITVITSSNNLNCNLPAEILASTTNFSYIFDVICDSNSVTLKVSEIMELLGTDEFTKTPHFFVSPNPATEIISFNYASEILQENEDLQIEIYSILGQKIEAKKVASEVTQVETSQLTSGIYIAKLVSEKGVITTTKIVVE</sequence>
<dbReference type="NCBIfam" id="TIGR04183">
    <property type="entry name" value="Por_Secre_tail"/>
    <property type="match status" value="1"/>
</dbReference>
<proteinExistence type="predicted"/>
<feature type="domain" description="Secretion system C-terminal sorting" evidence="3">
    <location>
        <begin position="418"/>
        <end position="493"/>
    </location>
</feature>
<dbReference type="Proteomes" id="UP001138686">
    <property type="component" value="Unassembled WGS sequence"/>
</dbReference>
<evidence type="ECO:0000313" key="4">
    <source>
        <dbReference type="EMBL" id="MBW2936902.1"/>
    </source>
</evidence>
<dbReference type="RefSeq" id="WP_219050834.1">
    <property type="nucleotide sequence ID" value="NZ_JAHWDP010000001.1"/>
</dbReference>
<dbReference type="AlphaFoldDB" id="A0A9X1JXU6"/>
<organism evidence="4 5">
    <name type="scientific">Halomarinibacterium sedimenti</name>
    <dbReference type="NCBI Taxonomy" id="2857106"/>
    <lineage>
        <taxon>Bacteria</taxon>
        <taxon>Pseudomonadati</taxon>
        <taxon>Bacteroidota</taxon>
        <taxon>Flavobacteriia</taxon>
        <taxon>Flavobacteriales</taxon>
        <taxon>Flavobacteriaceae</taxon>
        <taxon>Halomarinibacterium</taxon>
    </lineage>
</organism>
<protein>
    <submittedName>
        <fullName evidence="4">T9SS type A sorting domain-containing protein</fullName>
    </submittedName>
</protein>
<evidence type="ECO:0000259" key="3">
    <source>
        <dbReference type="Pfam" id="PF18962"/>
    </source>
</evidence>
<gene>
    <name evidence="4" type="ORF">KXJ69_02220</name>
</gene>
<feature type="chain" id="PRO_5040959297" evidence="2">
    <location>
        <begin position="23"/>
        <end position="494"/>
    </location>
</feature>